<dbReference type="CDD" id="cd01335">
    <property type="entry name" value="Radical_SAM"/>
    <property type="match status" value="1"/>
</dbReference>
<dbReference type="NCBIfam" id="TIGR03916">
    <property type="entry name" value="rSAM_link_UDG"/>
    <property type="match status" value="1"/>
</dbReference>
<dbReference type="InterPro" id="IPR007197">
    <property type="entry name" value="rSAM"/>
</dbReference>
<dbReference type="PANTHER" id="PTHR21180">
    <property type="entry name" value="ENDONUCLEASE/EXONUCLEASE/PHOSPHATASE FAMILY DOMAIN-CONTAINING PROTEIN 1"/>
    <property type="match status" value="1"/>
</dbReference>
<evidence type="ECO:0000259" key="5">
    <source>
        <dbReference type="Pfam" id="PF04055"/>
    </source>
</evidence>
<comment type="caution">
    <text evidence="6">The sequence shown here is derived from an EMBL/GenBank/DDBJ whole genome shotgun (WGS) entry which is preliminary data.</text>
</comment>
<keyword evidence="4" id="KW-0411">Iron-sulfur</keyword>
<dbReference type="AlphaFoldDB" id="A0A233V9X5"/>
<dbReference type="PANTHER" id="PTHR21180:SF9">
    <property type="entry name" value="TYPE II SECRETION SYSTEM PROTEIN K"/>
    <property type="match status" value="1"/>
</dbReference>
<dbReference type="InterPro" id="IPR010994">
    <property type="entry name" value="RuvA_2-like"/>
</dbReference>
<dbReference type="RefSeq" id="WP_094205118.1">
    <property type="nucleotide sequence ID" value="NZ_NDYC01000004.1"/>
</dbReference>
<feature type="domain" description="Radical SAM core" evidence="5">
    <location>
        <begin position="59"/>
        <end position="191"/>
    </location>
</feature>
<dbReference type="GO" id="GO:0046872">
    <property type="term" value="F:metal ion binding"/>
    <property type="evidence" value="ECO:0007669"/>
    <property type="project" value="UniProtKB-KW"/>
</dbReference>
<gene>
    <name evidence="6" type="ORF">B9N49_00710</name>
</gene>
<keyword evidence="2" id="KW-0479">Metal-binding</keyword>
<dbReference type="Proteomes" id="UP000215413">
    <property type="component" value="Unassembled WGS sequence"/>
</dbReference>
<evidence type="ECO:0000256" key="4">
    <source>
        <dbReference type="ARBA" id="ARBA00023014"/>
    </source>
</evidence>
<dbReference type="Gene3D" id="3.20.20.70">
    <property type="entry name" value="Aldolase class I"/>
    <property type="match status" value="1"/>
</dbReference>
<protein>
    <submittedName>
        <fullName evidence="6">Putative DNA modification/repair radical SAM protein</fullName>
    </submittedName>
</protein>
<dbReference type="InterPro" id="IPR051675">
    <property type="entry name" value="Endo/Exo/Phosphatase_dom_1"/>
</dbReference>
<dbReference type="InterPro" id="IPR058240">
    <property type="entry name" value="rSAM_sf"/>
</dbReference>
<proteinExistence type="predicted"/>
<sequence length="411" mass="47286">MELKRKLSILSDAAKYDVSCSSSGSQRKNTYDGIGAASKFGICHSWSEDGRCISLLKILLTNKCIYSCEYCVNRKENDIERAEFTPEEVADLTINFYKRNYIEGLFLSSGVVKSPDHTMMQLIRVAEILRNDKKFNGYIHMKAIPGASEELIERLGRLIDRMSINIELPTKSSLKMLAPQKTYESIEKPMDFINESITQYKIDRKTIRKTPLFLPAGQSTQMIVGAGRESDLTIINKASSLYEDYKLKRVFYSGFVPVIKSKYTDGIKKVPMLREHRLYQADWLMRFYKFKSNEILNEQNPFFDLTLDPKAFWAVQNVANFPIEINRASYEELLRVPGFGPTYAMRIINARKFANLNYDDLTSLKISVKKAKNFILVNGVYRGQKYSTQDDLLDILRIQEGKNVTQLSFLE</sequence>
<dbReference type="SFLD" id="SFLDG01102">
    <property type="entry name" value="Uncharacterised_Radical_SAM_Su"/>
    <property type="match status" value="1"/>
</dbReference>
<evidence type="ECO:0000256" key="3">
    <source>
        <dbReference type="ARBA" id="ARBA00023004"/>
    </source>
</evidence>
<keyword evidence="1" id="KW-0949">S-adenosyl-L-methionine</keyword>
<accession>A0A233V9X5</accession>
<dbReference type="GO" id="GO:0003824">
    <property type="term" value="F:catalytic activity"/>
    <property type="evidence" value="ECO:0007669"/>
    <property type="project" value="InterPro"/>
</dbReference>
<dbReference type="InterPro" id="IPR023874">
    <property type="entry name" value="DNA_rSAM_put"/>
</dbReference>
<evidence type="ECO:0000256" key="2">
    <source>
        <dbReference type="ARBA" id="ARBA00022723"/>
    </source>
</evidence>
<dbReference type="EMBL" id="NDYC01000004">
    <property type="protein sequence ID" value="OXZ29176.1"/>
    <property type="molecule type" value="Genomic_DNA"/>
</dbReference>
<dbReference type="SUPFAM" id="SSF47781">
    <property type="entry name" value="RuvA domain 2-like"/>
    <property type="match status" value="1"/>
</dbReference>
<dbReference type="Pfam" id="PF04055">
    <property type="entry name" value="Radical_SAM"/>
    <property type="match status" value="1"/>
</dbReference>
<reference evidence="7" key="1">
    <citation type="submission" date="2017-04" db="EMBL/GenBank/DDBJ databases">
        <title>Finegoldia magna isolated from orthopedic joint implant-associated infections.</title>
        <authorList>
            <person name="Bjorklund S."/>
            <person name="Bruggemann H."/>
            <person name="Jensen A."/>
            <person name="Hellmark B."/>
            <person name="Soderquist B."/>
        </authorList>
    </citation>
    <scope>NUCLEOTIDE SEQUENCE [LARGE SCALE GENOMIC DNA]</scope>
    <source>
        <strain evidence="7">CCUG 54800</strain>
    </source>
</reference>
<dbReference type="Pfam" id="PF12836">
    <property type="entry name" value="HHH_3"/>
    <property type="match status" value="1"/>
</dbReference>
<organism evidence="6 7">
    <name type="scientific">Finegoldia magna</name>
    <name type="common">Peptostreptococcus magnus</name>
    <dbReference type="NCBI Taxonomy" id="1260"/>
    <lineage>
        <taxon>Bacteria</taxon>
        <taxon>Bacillati</taxon>
        <taxon>Bacillota</taxon>
        <taxon>Tissierellia</taxon>
        <taxon>Tissierellales</taxon>
        <taxon>Peptoniphilaceae</taxon>
        <taxon>Finegoldia</taxon>
    </lineage>
</organism>
<dbReference type="InterPro" id="IPR013785">
    <property type="entry name" value="Aldolase_TIM"/>
</dbReference>
<evidence type="ECO:0000313" key="7">
    <source>
        <dbReference type="Proteomes" id="UP000215413"/>
    </source>
</evidence>
<evidence type="ECO:0000313" key="6">
    <source>
        <dbReference type="EMBL" id="OXZ29176.1"/>
    </source>
</evidence>
<dbReference type="Gene3D" id="1.10.150.320">
    <property type="entry name" value="Photosystem II 12 kDa extrinsic protein"/>
    <property type="match status" value="1"/>
</dbReference>
<dbReference type="GO" id="GO:0051536">
    <property type="term" value="F:iron-sulfur cluster binding"/>
    <property type="evidence" value="ECO:0007669"/>
    <property type="project" value="UniProtKB-KW"/>
</dbReference>
<name>A0A233V9X5_FINMA</name>
<keyword evidence="3" id="KW-0408">Iron</keyword>
<evidence type="ECO:0000256" key="1">
    <source>
        <dbReference type="ARBA" id="ARBA00022691"/>
    </source>
</evidence>
<dbReference type="SUPFAM" id="SSF102114">
    <property type="entry name" value="Radical SAM enzymes"/>
    <property type="match status" value="1"/>
</dbReference>
<dbReference type="SFLD" id="SFLDS00029">
    <property type="entry name" value="Radical_SAM"/>
    <property type="match status" value="1"/>
</dbReference>